<dbReference type="Proteomes" id="UP000011115">
    <property type="component" value="Unassembled WGS sequence"/>
</dbReference>
<dbReference type="PaxDb" id="4113-PGSC0003DMT400095463"/>
<feature type="region of interest" description="Disordered" evidence="1">
    <location>
        <begin position="84"/>
        <end position="104"/>
    </location>
</feature>
<feature type="compositionally biased region" description="Pro residues" evidence="1">
    <location>
        <begin position="88"/>
        <end position="104"/>
    </location>
</feature>
<proteinExistence type="predicted"/>
<name>M1DWC8_SOLTU</name>
<reference evidence="2" key="2">
    <citation type="submission" date="2015-06" db="UniProtKB">
        <authorList>
            <consortium name="EnsemblPlants"/>
        </authorList>
    </citation>
    <scope>IDENTIFICATION</scope>
    <source>
        <strain evidence="2">DM1-3 516 R44</strain>
    </source>
</reference>
<dbReference type="AlphaFoldDB" id="M1DWC8"/>
<dbReference type="HOGENOM" id="CLU_2254945_0_0_1"/>
<evidence type="ECO:0000313" key="3">
    <source>
        <dbReference type="Proteomes" id="UP000011115"/>
    </source>
</evidence>
<reference evidence="3" key="1">
    <citation type="journal article" date="2011" name="Nature">
        <title>Genome sequence and analysis of the tuber crop potato.</title>
        <authorList>
            <consortium name="The Potato Genome Sequencing Consortium"/>
        </authorList>
    </citation>
    <scope>NUCLEOTIDE SEQUENCE [LARGE SCALE GENOMIC DNA]</scope>
    <source>
        <strain evidence="3">cv. DM1-3 516 R44</strain>
    </source>
</reference>
<accession>M1DWC8</accession>
<organism evidence="2 3">
    <name type="scientific">Solanum tuberosum</name>
    <name type="common">Potato</name>
    <dbReference type="NCBI Taxonomy" id="4113"/>
    <lineage>
        <taxon>Eukaryota</taxon>
        <taxon>Viridiplantae</taxon>
        <taxon>Streptophyta</taxon>
        <taxon>Embryophyta</taxon>
        <taxon>Tracheophyta</taxon>
        <taxon>Spermatophyta</taxon>
        <taxon>Magnoliopsida</taxon>
        <taxon>eudicotyledons</taxon>
        <taxon>Gunneridae</taxon>
        <taxon>Pentapetalae</taxon>
        <taxon>asterids</taxon>
        <taxon>lamiids</taxon>
        <taxon>Solanales</taxon>
        <taxon>Solanaceae</taxon>
        <taxon>Solanoideae</taxon>
        <taxon>Solaneae</taxon>
        <taxon>Solanum</taxon>
    </lineage>
</organism>
<evidence type="ECO:0000313" key="2">
    <source>
        <dbReference type="EnsemblPlants" id="PGSC0003DMT400095463"/>
    </source>
</evidence>
<dbReference type="InParanoid" id="M1DWC8"/>
<protein>
    <recommendedName>
        <fullName evidence="4">Integrase core domain containing protein</fullName>
    </recommendedName>
</protein>
<sequence>MGSPSDTMANPKNDNAQCMAIVTRSGKVVEGDVPNDNNAISRKGKTIVFYSDVLDEELDNEASNEVDEAPKSVVFGDAKNSNVGVVPPSVPTNPRPKVAPPFPQ</sequence>
<keyword evidence="3" id="KW-1185">Reference proteome</keyword>
<evidence type="ECO:0000256" key="1">
    <source>
        <dbReference type="SAM" id="MobiDB-lite"/>
    </source>
</evidence>
<dbReference type="Gramene" id="PGSC0003DMT400095463">
    <property type="protein sequence ID" value="PGSC0003DMT400095463"/>
    <property type="gene ID" value="PGSC0003DMG400045034"/>
</dbReference>
<evidence type="ECO:0008006" key="4">
    <source>
        <dbReference type="Google" id="ProtNLM"/>
    </source>
</evidence>
<dbReference type="EnsemblPlants" id="PGSC0003DMT400095463">
    <property type="protein sequence ID" value="PGSC0003DMT400095463"/>
    <property type="gene ID" value="PGSC0003DMG400045034"/>
</dbReference>